<dbReference type="AlphaFoldDB" id="A0AAU8FGB2"/>
<dbReference type="CDD" id="cd01185">
    <property type="entry name" value="INTN1_C_like"/>
    <property type="match status" value="1"/>
</dbReference>
<dbReference type="PROSITE" id="PS51898">
    <property type="entry name" value="TYR_RECOMBINASE"/>
    <property type="match status" value="1"/>
</dbReference>
<reference evidence="3" key="1">
    <citation type="submission" date="2024-06" db="EMBL/GenBank/DDBJ databases">
        <title>Sequencing and assembly of the genome of Dyadobacter sp. strain 676, a symbiont of Cyamopsis tetragonoloba.</title>
        <authorList>
            <person name="Guro P."/>
            <person name="Sazanova A."/>
            <person name="Kuznetsova I."/>
            <person name="Belimov A."/>
            <person name="Safronova V."/>
        </authorList>
    </citation>
    <scope>NUCLEOTIDE SEQUENCE</scope>
    <source>
        <strain evidence="3">676</strain>
    </source>
</reference>
<evidence type="ECO:0000256" key="1">
    <source>
        <dbReference type="ARBA" id="ARBA00023172"/>
    </source>
</evidence>
<proteinExistence type="predicted"/>
<dbReference type="PANTHER" id="PTHR30349:SF64">
    <property type="entry name" value="PROPHAGE INTEGRASE INTD-RELATED"/>
    <property type="match status" value="1"/>
</dbReference>
<keyword evidence="1" id="KW-0233">DNA recombination</keyword>
<dbReference type="SUPFAM" id="SSF56349">
    <property type="entry name" value="DNA breaking-rejoining enzymes"/>
    <property type="match status" value="1"/>
</dbReference>
<feature type="domain" description="Tyr recombinase" evidence="2">
    <location>
        <begin position="6"/>
        <end position="185"/>
    </location>
</feature>
<protein>
    <submittedName>
        <fullName evidence="3">Site-specific integrase</fullName>
    </submittedName>
</protein>
<dbReference type="Pfam" id="PF00589">
    <property type="entry name" value="Phage_integrase"/>
    <property type="match status" value="1"/>
</dbReference>
<dbReference type="EMBL" id="CP159289">
    <property type="protein sequence ID" value="XCH23406.1"/>
    <property type="molecule type" value="Genomic_DNA"/>
</dbReference>
<sequence length="193" mass="21843">MAKREVEPGFLTENELEKLISKTIVVKRIALVRDIFVFSCFTGLAYVDVRNLRRSAIVKGVDGKDWIVTRRQKTDVPTRLPLLQQARNVIEQYGNHGSGVNSPDELVLPVLSNQKMNAYLKEVADICGITKTLTFHTARHTFATTVTLTNGVPLETVSKMLGHKSLRQTQHYAKIIDLKVSKDMDLLEKNLRR</sequence>
<gene>
    <name evidence="3" type="ORF">ABV298_24260</name>
</gene>
<dbReference type="InterPro" id="IPR013762">
    <property type="entry name" value="Integrase-like_cat_sf"/>
</dbReference>
<evidence type="ECO:0000259" key="2">
    <source>
        <dbReference type="PROSITE" id="PS51898"/>
    </source>
</evidence>
<dbReference type="Gene3D" id="1.10.443.10">
    <property type="entry name" value="Intergrase catalytic core"/>
    <property type="match status" value="1"/>
</dbReference>
<dbReference type="RefSeq" id="WP_353718732.1">
    <property type="nucleotide sequence ID" value="NZ_CP159289.1"/>
</dbReference>
<evidence type="ECO:0000313" key="3">
    <source>
        <dbReference type="EMBL" id="XCH23406.1"/>
    </source>
</evidence>
<name>A0AAU8FGB2_9BACT</name>
<organism evidence="3">
    <name type="scientific">Dyadobacter sp. 676</name>
    <dbReference type="NCBI Taxonomy" id="3088362"/>
    <lineage>
        <taxon>Bacteria</taxon>
        <taxon>Pseudomonadati</taxon>
        <taxon>Bacteroidota</taxon>
        <taxon>Cytophagia</taxon>
        <taxon>Cytophagales</taxon>
        <taxon>Spirosomataceae</taxon>
        <taxon>Dyadobacter</taxon>
    </lineage>
</organism>
<dbReference type="InterPro" id="IPR050090">
    <property type="entry name" value="Tyrosine_recombinase_XerCD"/>
</dbReference>
<accession>A0AAU8FGB2</accession>
<dbReference type="GO" id="GO:0015074">
    <property type="term" value="P:DNA integration"/>
    <property type="evidence" value="ECO:0007669"/>
    <property type="project" value="InterPro"/>
</dbReference>
<dbReference type="GO" id="GO:0006310">
    <property type="term" value="P:DNA recombination"/>
    <property type="evidence" value="ECO:0007669"/>
    <property type="project" value="UniProtKB-KW"/>
</dbReference>
<dbReference type="InterPro" id="IPR002104">
    <property type="entry name" value="Integrase_catalytic"/>
</dbReference>
<dbReference type="PANTHER" id="PTHR30349">
    <property type="entry name" value="PHAGE INTEGRASE-RELATED"/>
    <property type="match status" value="1"/>
</dbReference>
<dbReference type="InterPro" id="IPR011010">
    <property type="entry name" value="DNA_brk_join_enz"/>
</dbReference>
<dbReference type="GO" id="GO:0003677">
    <property type="term" value="F:DNA binding"/>
    <property type="evidence" value="ECO:0007669"/>
    <property type="project" value="InterPro"/>
</dbReference>